<comment type="function">
    <text evidence="7">Catalyzes the formation of phosphoribosylamine from phosphoribosylpyrophosphate (PRPP) and glutamine.</text>
</comment>
<feature type="active site" description="Nucleophile" evidence="7 9">
    <location>
        <position position="5"/>
    </location>
</feature>
<keyword evidence="7 10" id="KW-0460">Magnesium</keyword>
<dbReference type="GO" id="GO:0009113">
    <property type="term" value="P:purine nucleobase biosynthetic process"/>
    <property type="evidence" value="ECO:0007669"/>
    <property type="project" value="UniProtKB-UniRule"/>
</dbReference>
<evidence type="ECO:0000256" key="2">
    <source>
        <dbReference type="ARBA" id="ARBA00010138"/>
    </source>
</evidence>
<dbReference type="InterPro" id="IPR017932">
    <property type="entry name" value="GATase_2_dom"/>
</dbReference>
<dbReference type="GO" id="GO:0006189">
    <property type="term" value="P:'de novo' IMP biosynthetic process"/>
    <property type="evidence" value="ECO:0007669"/>
    <property type="project" value="UniProtKB-UniRule"/>
</dbReference>
<proteinExistence type="inferred from homology"/>
<feature type="binding site" evidence="7 10">
    <location>
        <position position="290"/>
    </location>
    <ligand>
        <name>Mg(2+)</name>
        <dbReference type="ChEBI" id="CHEBI:18420"/>
    </ligand>
</feature>
<dbReference type="EMBL" id="MEYH01000072">
    <property type="protein sequence ID" value="OGD14916.1"/>
    <property type="molecule type" value="Genomic_DNA"/>
</dbReference>
<dbReference type="PROSITE" id="PS51278">
    <property type="entry name" value="GATASE_TYPE_2"/>
    <property type="match status" value="1"/>
</dbReference>
<dbReference type="InterPro" id="IPR029055">
    <property type="entry name" value="Ntn_hydrolases_N"/>
</dbReference>
<comment type="caution">
    <text evidence="13">The sequence shown here is derived from an EMBL/GenBank/DDBJ whole genome shotgun (WGS) entry which is preliminary data.</text>
</comment>
<dbReference type="CDD" id="cd00715">
    <property type="entry name" value="GPATase_N"/>
    <property type="match status" value="1"/>
</dbReference>
<accession>A0A1F5A9N9</accession>
<dbReference type="NCBIfam" id="TIGR01134">
    <property type="entry name" value="purF"/>
    <property type="match status" value="1"/>
</dbReference>
<dbReference type="CDD" id="cd06223">
    <property type="entry name" value="PRTases_typeI"/>
    <property type="match status" value="1"/>
</dbReference>
<keyword evidence="7" id="KW-0004">4Fe-4S</keyword>
<dbReference type="Gene3D" id="3.60.20.10">
    <property type="entry name" value="Glutamine Phosphoribosylpyrophosphate, subunit 1, domain 1"/>
    <property type="match status" value="1"/>
</dbReference>
<feature type="binding site" evidence="7 11">
    <location>
        <position position="441"/>
    </location>
    <ligand>
        <name>[4Fe-4S] cluster</name>
        <dbReference type="ChEBI" id="CHEBI:49883"/>
    </ligand>
</feature>
<protein>
    <recommendedName>
        <fullName evidence="7">Amidophosphoribosyltransferase</fullName>
        <shortName evidence="7">ATase</shortName>
        <ecNumber evidence="7">2.4.2.14</ecNumber>
    </recommendedName>
    <alternativeName>
        <fullName evidence="7">Glutamine phosphoribosylpyrophosphate amidotransferase</fullName>
        <shortName evidence="7">GPATase</shortName>
    </alternativeName>
</protein>
<dbReference type="InterPro" id="IPR005854">
    <property type="entry name" value="PurF"/>
</dbReference>
<name>A0A1F5A9N9_9BACT</name>
<evidence type="ECO:0000256" key="5">
    <source>
        <dbReference type="ARBA" id="ARBA00022755"/>
    </source>
</evidence>
<sequence length="451" mass="50100">MHEECGIFGIFNQEDASIDASKLTYFALYALQHRGQESAGIAVSDGQKILIYKDLGLVSEVFNEEKLKTLQGNCAIGHVRYSTTGANIWENSQPLLKNYKGGTFSLAHNGNLVNQADLKTKLKEKCVHIYSSTDSEIISNLIKTTPEENIEKNIEIVAAQLKGAFSLVIMTEDKLIGLKDPFGFHPLALGKLGDSYAFSSETCALNLIGAEFIREVEPGEMVVIDKEGMRSTKIISNDRKSLCIFEFVYFARPDSNIYGENVALSRQKMGRRLALEHPVQADIVVPIPDSGISSAIGYSAQSGIPYEEGLIKNRYIGRTFIQPDQLIRDFGVKIKLSPIKEIIKDKRVILIDDSIVRGTTSRQIIKLVRDAGAQEVHLRISSPPVYFPCFYGIDTPNRESLRASNHTLKETEKWIGVDSLGYLSIEGLCSVFDKIPADHFCMACFNGKYPT</sequence>
<comment type="similarity">
    <text evidence="2 7 8">In the C-terminal section; belongs to the purine/pyrimidine phosphoribosyltransferase family.</text>
</comment>
<comment type="cofactor">
    <cofactor evidence="7 10">
        <name>Mg(2+)</name>
        <dbReference type="ChEBI" id="CHEBI:18420"/>
    </cofactor>
    <text evidence="7 10">Binds 1 Mg(2+) ion per subunit.</text>
</comment>
<dbReference type="GO" id="GO:0000287">
    <property type="term" value="F:magnesium ion binding"/>
    <property type="evidence" value="ECO:0007669"/>
    <property type="project" value="UniProtKB-UniRule"/>
</dbReference>
<comment type="cofactor">
    <cofactor evidence="7 11">
        <name>[4Fe-4S] cluster</name>
        <dbReference type="ChEBI" id="CHEBI:49883"/>
    </cofactor>
    <text evidence="7 11">Binds 1 [4Fe-4S] cluster per subunit.</text>
</comment>
<evidence type="ECO:0000256" key="7">
    <source>
        <dbReference type="HAMAP-Rule" id="MF_01931"/>
    </source>
</evidence>
<keyword evidence="7 11" id="KW-0408">Iron</keyword>
<feature type="binding site" evidence="7 11">
    <location>
        <position position="243"/>
    </location>
    <ligand>
        <name>[4Fe-4S] cluster</name>
        <dbReference type="ChEBI" id="CHEBI:49883"/>
    </ligand>
</feature>
<evidence type="ECO:0000256" key="10">
    <source>
        <dbReference type="PIRSR" id="PIRSR000485-2"/>
    </source>
</evidence>
<keyword evidence="3 7" id="KW-0328">Glycosyltransferase</keyword>
<dbReference type="InterPro" id="IPR035584">
    <property type="entry name" value="PurF_N"/>
</dbReference>
<dbReference type="Proteomes" id="UP000177701">
    <property type="component" value="Unassembled WGS sequence"/>
</dbReference>
<reference evidence="13 14" key="1">
    <citation type="journal article" date="2016" name="Nat. Commun.">
        <title>Thousands of microbial genomes shed light on interconnected biogeochemical processes in an aquifer system.</title>
        <authorList>
            <person name="Anantharaman K."/>
            <person name="Brown C.T."/>
            <person name="Hug L.A."/>
            <person name="Sharon I."/>
            <person name="Castelle C.J."/>
            <person name="Probst A.J."/>
            <person name="Thomas B.C."/>
            <person name="Singh A."/>
            <person name="Wilkins M.J."/>
            <person name="Karaoz U."/>
            <person name="Brodie E.L."/>
            <person name="Williams K.H."/>
            <person name="Hubbard S.S."/>
            <person name="Banfield J.F."/>
        </authorList>
    </citation>
    <scope>NUCLEOTIDE SEQUENCE [LARGE SCALE GENOMIC DNA]</scope>
</reference>
<dbReference type="SUPFAM" id="SSF53271">
    <property type="entry name" value="PRTase-like"/>
    <property type="match status" value="1"/>
</dbReference>
<feature type="binding site" evidence="7 10">
    <location>
        <position position="352"/>
    </location>
    <ligand>
        <name>Mg(2+)</name>
        <dbReference type="ChEBI" id="CHEBI:18420"/>
    </ligand>
</feature>
<organism evidence="13 14">
    <name type="scientific">Candidatus Sediminicultor quintus</name>
    <dbReference type="NCBI Taxonomy" id="1797291"/>
    <lineage>
        <taxon>Bacteria</taxon>
        <taxon>Pseudomonadati</taxon>
        <taxon>Atribacterota</taxon>
        <taxon>Candidatus Phoenicimicrobiia</taxon>
        <taxon>Candidatus Pheonicimicrobiales</taxon>
        <taxon>Candidatus Phoenicimicrobiaceae</taxon>
        <taxon>Candidatus Sediminicultor</taxon>
    </lineage>
</organism>
<dbReference type="HAMAP" id="MF_01931">
    <property type="entry name" value="PurF"/>
    <property type="match status" value="1"/>
</dbReference>
<evidence type="ECO:0000256" key="9">
    <source>
        <dbReference type="PIRSR" id="PIRSR000485-1"/>
    </source>
</evidence>
<keyword evidence="4 7" id="KW-0808">Transferase</keyword>
<evidence type="ECO:0000259" key="12">
    <source>
        <dbReference type="PROSITE" id="PS51278"/>
    </source>
</evidence>
<dbReference type="InterPro" id="IPR029057">
    <property type="entry name" value="PRTase-like"/>
</dbReference>
<evidence type="ECO:0000256" key="4">
    <source>
        <dbReference type="ARBA" id="ARBA00022679"/>
    </source>
</evidence>
<dbReference type="Gene3D" id="3.40.50.2020">
    <property type="match status" value="1"/>
</dbReference>
<feature type="binding site" evidence="7 10">
    <location>
        <position position="353"/>
    </location>
    <ligand>
        <name>Mg(2+)</name>
        <dbReference type="ChEBI" id="CHEBI:18420"/>
    </ligand>
</feature>
<gene>
    <name evidence="7" type="primary">purF</name>
    <name evidence="13" type="ORF">A2V47_09215</name>
</gene>
<dbReference type="EC" id="2.4.2.14" evidence="7"/>
<dbReference type="PIRSF" id="PIRSF000485">
    <property type="entry name" value="Amd_phspho_trans"/>
    <property type="match status" value="1"/>
</dbReference>
<dbReference type="UniPathway" id="UPA00074">
    <property type="reaction ID" value="UER00124"/>
</dbReference>
<evidence type="ECO:0000256" key="8">
    <source>
        <dbReference type="PIRNR" id="PIRNR000485"/>
    </source>
</evidence>
<evidence type="ECO:0000256" key="11">
    <source>
        <dbReference type="PIRSR" id="PIRSR000485-3"/>
    </source>
</evidence>
<evidence type="ECO:0000313" key="14">
    <source>
        <dbReference type="Proteomes" id="UP000177701"/>
    </source>
</evidence>
<keyword evidence="7 11" id="KW-0411">Iron-sulfur</keyword>
<evidence type="ECO:0000256" key="6">
    <source>
        <dbReference type="ARBA" id="ARBA00022962"/>
    </source>
</evidence>
<dbReference type="GO" id="GO:0004044">
    <property type="term" value="F:amidophosphoribosyltransferase activity"/>
    <property type="evidence" value="ECO:0007669"/>
    <property type="project" value="UniProtKB-UniRule"/>
</dbReference>
<dbReference type="Pfam" id="PF13537">
    <property type="entry name" value="GATase_7"/>
    <property type="match status" value="1"/>
</dbReference>
<feature type="binding site" evidence="7 11">
    <location>
        <position position="389"/>
    </location>
    <ligand>
        <name>[4Fe-4S] cluster</name>
        <dbReference type="ChEBI" id="CHEBI:49883"/>
    </ligand>
</feature>
<comment type="catalytic activity">
    <reaction evidence="7 8">
        <text>5-phospho-beta-D-ribosylamine + L-glutamate + diphosphate = 5-phospho-alpha-D-ribose 1-diphosphate + L-glutamine + H2O</text>
        <dbReference type="Rhea" id="RHEA:14905"/>
        <dbReference type="ChEBI" id="CHEBI:15377"/>
        <dbReference type="ChEBI" id="CHEBI:29985"/>
        <dbReference type="ChEBI" id="CHEBI:33019"/>
        <dbReference type="ChEBI" id="CHEBI:58017"/>
        <dbReference type="ChEBI" id="CHEBI:58359"/>
        <dbReference type="ChEBI" id="CHEBI:58681"/>
        <dbReference type="EC" id="2.4.2.14"/>
    </reaction>
</comment>
<dbReference type="SUPFAM" id="SSF56235">
    <property type="entry name" value="N-terminal nucleophile aminohydrolases (Ntn hydrolases)"/>
    <property type="match status" value="1"/>
</dbReference>
<evidence type="ECO:0000256" key="3">
    <source>
        <dbReference type="ARBA" id="ARBA00022676"/>
    </source>
</evidence>
<feature type="domain" description="Glutamine amidotransferase type-2" evidence="12">
    <location>
        <begin position="5"/>
        <end position="227"/>
    </location>
</feature>
<dbReference type="GO" id="GO:0051539">
    <property type="term" value="F:4 iron, 4 sulfur cluster binding"/>
    <property type="evidence" value="ECO:0007669"/>
    <property type="project" value="UniProtKB-KW"/>
</dbReference>
<evidence type="ECO:0000256" key="1">
    <source>
        <dbReference type="ARBA" id="ARBA00005209"/>
    </source>
</evidence>
<dbReference type="STRING" id="1797291.A2V47_09215"/>
<keyword evidence="5 7" id="KW-0658">Purine biosynthesis</keyword>
<comment type="pathway">
    <text evidence="1 7 8">Purine metabolism; IMP biosynthesis via de novo pathway; N(1)-(5-phospho-D-ribosyl)glycinamide from 5-phospho-alpha-D-ribose 1-diphosphate: step 1/2.</text>
</comment>
<dbReference type="InterPro" id="IPR000836">
    <property type="entry name" value="PRTase_dom"/>
</dbReference>
<evidence type="ECO:0000313" key="13">
    <source>
        <dbReference type="EMBL" id="OGD14916.1"/>
    </source>
</evidence>
<dbReference type="Pfam" id="PF00156">
    <property type="entry name" value="Pribosyltran"/>
    <property type="match status" value="1"/>
</dbReference>
<dbReference type="AlphaFoldDB" id="A0A1F5A9N9"/>
<dbReference type="PANTHER" id="PTHR11907">
    <property type="entry name" value="AMIDOPHOSPHORIBOSYLTRANSFERASE"/>
    <property type="match status" value="1"/>
</dbReference>
<feature type="binding site" evidence="7 11">
    <location>
        <position position="444"/>
    </location>
    <ligand>
        <name>[4Fe-4S] cluster</name>
        <dbReference type="ChEBI" id="CHEBI:49883"/>
    </ligand>
</feature>
<keyword evidence="7 10" id="KW-0479">Metal-binding</keyword>
<keyword evidence="6 7" id="KW-0315">Glutamine amidotransferase</keyword>